<evidence type="ECO:0000313" key="1">
    <source>
        <dbReference type="EMBL" id="NYF88351.1"/>
    </source>
</evidence>
<accession>A0A852VAM1</accession>
<comment type="caution">
    <text evidence="1">The sequence shown here is derived from an EMBL/GenBank/DDBJ whole genome shotgun (WGS) entry which is preliminary data.</text>
</comment>
<dbReference type="AlphaFoldDB" id="A0A852VAM1"/>
<gene>
    <name evidence="1" type="ORF">HDF08_000418</name>
</gene>
<protein>
    <submittedName>
        <fullName evidence="1">Uncharacterized protein</fullName>
    </submittedName>
</protein>
<organism evidence="1 2">
    <name type="scientific">Tunturiibacter lichenicola</name>
    <dbReference type="NCBI Taxonomy" id="2051959"/>
    <lineage>
        <taxon>Bacteria</taxon>
        <taxon>Pseudomonadati</taxon>
        <taxon>Acidobacteriota</taxon>
        <taxon>Terriglobia</taxon>
        <taxon>Terriglobales</taxon>
        <taxon>Acidobacteriaceae</taxon>
        <taxon>Tunturiibacter</taxon>
    </lineage>
</organism>
<name>A0A852VAM1_9BACT</name>
<proteinExistence type="predicted"/>
<dbReference type="Proteomes" id="UP000564385">
    <property type="component" value="Unassembled WGS sequence"/>
</dbReference>
<reference evidence="1 2" key="1">
    <citation type="submission" date="2020-07" db="EMBL/GenBank/DDBJ databases">
        <title>Genomic Encyclopedia of Type Strains, Phase IV (KMG-V): Genome sequencing to study the core and pangenomes of soil and plant-associated prokaryotes.</title>
        <authorList>
            <person name="Whitman W."/>
        </authorList>
    </citation>
    <scope>NUCLEOTIDE SEQUENCE [LARGE SCALE GENOMIC DNA]</scope>
    <source>
        <strain evidence="1 2">M8UP22</strain>
    </source>
</reference>
<evidence type="ECO:0000313" key="2">
    <source>
        <dbReference type="Proteomes" id="UP000564385"/>
    </source>
</evidence>
<dbReference type="EMBL" id="JACCCU010000001">
    <property type="protein sequence ID" value="NYF88351.1"/>
    <property type="molecule type" value="Genomic_DNA"/>
</dbReference>
<sequence>MTNDSSTDHMLWRSVSTPMNYACQYVCRDPEDNELEVIRCSHFAKSMLVTWIQLT</sequence>